<dbReference type="PANTHER" id="PTHR33678">
    <property type="entry name" value="BLL1576 PROTEIN"/>
    <property type="match status" value="1"/>
</dbReference>
<gene>
    <name evidence="3" type="ORF">DBV39_15285</name>
</gene>
<dbReference type="EMBL" id="CP028901">
    <property type="protein sequence ID" value="AWB34869.1"/>
    <property type="molecule type" value="Genomic_DNA"/>
</dbReference>
<protein>
    <submittedName>
        <fullName evidence="3">IS66 family transposase</fullName>
    </submittedName>
</protein>
<evidence type="ECO:0000313" key="3">
    <source>
        <dbReference type="EMBL" id="AWB34869.1"/>
    </source>
</evidence>
<reference evidence="3 4" key="1">
    <citation type="submission" date="2018-04" db="EMBL/GenBank/DDBJ databases">
        <title>Bordetella sp. HZ20 isolated from seawater.</title>
        <authorList>
            <person name="Sun C."/>
        </authorList>
    </citation>
    <scope>NUCLEOTIDE SEQUENCE [LARGE SCALE GENOMIC DNA]</scope>
    <source>
        <strain evidence="3 4">HZ20</strain>
    </source>
</reference>
<keyword evidence="4" id="KW-1185">Reference proteome</keyword>
<accession>A0A2R4XMA5</accession>
<dbReference type="RefSeq" id="WP_108622279.1">
    <property type="nucleotide sequence ID" value="NZ_CP028901.1"/>
</dbReference>
<proteinExistence type="predicted"/>
<feature type="domain" description="Transposase IS66 central" evidence="2">
    <location>
        <begin position="209"/>
        <end position="376"/>
    </location>
</feature>
<evidence type="ECO:0000313" key="4">
    <source>
        <dbReference type="Proteomes" id="UP000244571"/>
    </source>
</evidence>
<evidence type="ECO:0000256" key="1">
    <source>
        <dbReference type="SAM" id="MobiDB-lite"/>
    </source>
</evidence>
<dbReference type="Pfam" id="PF03050">
    <property type="entry name" value="DDE_Tnp_IS66"/>
    <property type="match status" value="1"/>
</dbReference>
<dbReference type="InterPro" id="IPR004291">
    <property type="entry name" value="Transposase_IS66_central"/>
</dbReference>
<dbReference type="OrthoDB" id="9794514at2"/>
<organism evidence="3 4">
    <name type="scientific">Orrella marina</name>
    <dbReference type="NCBI Taxonomy" id="2163011"/>
    <lineage>
        <taxon>Bacteria</taxon>
        <taxon>Pseudomonadati</taxon>
        <taxon>Pseudomonadota</taxon>
        <taxon>Betaproteobacteria</taxon>
        <taxon>Burkholderiales</taxon>
        <taxon>Alcaligenaceae</taxon>
        <taxon>Orrella</taxon>
    </lineage>
</organism>
<name>A0A2R4XMA5_9BURK</name>
<feature type="region of interest" description="Disordered" evidence="1">
    <location>
        <begin position="109"/>
        <end position="129"/>
    </location>
</feature>
<dbReference type="Proteomes" id="UP000244571">
    <property type="component" value="Chromosome"/>
</dbReference>
<dbReference type="NCBIfam" id="NF033517">
    <property type="entry name" value="transpos_IS66"/>
    <property type="match status" value="1"/>
</dbReference>
<dbReference type="InterPro" id="IPR052344">
    <property type="entry name" value="Transposase-related"/>
</dbReference>
<sequence>MLNTSFFISIVSSMDTPFTPTSADSNAQPAAAEIAPFDLEHVTITRREHIELRTQARQYQSLHARAVERMQVMQADHLRIVQGLKAEQAALNTELEQTKTITSPFQVMSPNPVRRKRGQQPGQPGHGRVLETHLPSRIESLRLDDCVCPSCGKDVSEIQGTQDAQVLEIEVKAYRRVIRRHRYRPTCDCRALPGIVMAPPPAQLTPRGKLGNSLLVQALLSKYRHGQPTYRLLSQWRDQGLRVAQGTLTESLLRLVPLFKPLYEAGLDRLRQARQWHVDETRWEVFEPQEDKLGHRWYLWVFKAKDVLHFVMDPSRASSVPTAVLEGVTDGVLSVDRYAAYRKYVRGTPGVKLALCWAHQRRDFLQLANQHPEHACCAVCKSIGLI</sequence>
<evidence type="ECO:0000259" key="2">
    <source>
        <dbReference type="Pfam" id="PF03050"/>
    </source>
</evidence>
<dbReference type="AlphaFoldDB" id="A0A2R4XMA5"/>
<dbReference type="PANTHER" id="PTHR33678:SF2">
    <property type="match status" value="1"/>
</dbReference>
<dbReference type="KEGG" id="boz:DBV39_15285"/>